<organism evidence="1">
    <name type="scientific">freshwater sediment metagenome</name>
    <dbReference type="NCBI Taxonomy" id="556182"/>
    <lineage>
        <taxon>unclassified sequences</taxon>
        <taxon>metagenomes</taxon>
        <taxon>ecological metagenomes</taxon>
    </lineage>
</organism>
<accession>A0AA48M2D4</accession>
<protein>
    <submittedName>
        <fullName evidence="1">Uncharacterized protein</fullName>
    </submittedName>
</protein>
<dbReference type="EMBL" id="OY288114">
    <property type="protein sequence ID" value="CAJ0885472.1"/>
    <property type="molecule type" value="Genomic_DNA"/>
</dbReference>
<sequence length="51" mass="5865">MTYDRAALMRDAHKRFRDGKRLGLGWTFGHCLSTAWAAEKMRRAGTHRMAA</sequence>
<reference evidence="1" key="1">
    <citation type="submission" date="2023-07" db="EMBL/GenBank/DDBJ databases">
        <authorList>
            <person name="Pelsma A.J. K."/>
        </authorList>
    </citation>
    <scope>NUCLEOTIDE SEQUENCE</scope>
</reference>
<dbReference type="AlphaFoldDB" id="A0AA48M2D4"/>
<name>A0AA48M2D4_9ZZZZ</name>
<evidence type="ECO:0000313" key="1">
    <source>
        <dbReference type="EMBL" id="CAJ0885472.1"/>
    </source>
</evidence>
<gene>
    <name evidence="1" type="ORF">AMST5_03618</name>
</gene>
<proteinExistence type="predicted"/>